<dbReference type="OrthoDB" id="361494at2759"/>
<evidence type="ECO:0000256" key="20">
    <source>
        <dbReference type="ARBA" id="ARBA00045958"/>
    </source>
</evidence>
<dbReference type="InterPro" id="IPR053958">
    <property type="entry name" value="HMGCR/SNAP/NPC1-like_SSD"/>
</dbReference>
<evidence type="ECO:0000256" key="21">
    <source>
        <dbReference type="PROSITE-ProRule" id="PRU00221"/>
    </source>
</evidence>
<evidence type="ECO:0000313" key="25">
    <source>
        <dbReference type="EMBL" id="OWK02598.1"/>
    </source>
</evidence>
<dbReference type="PANTHER" id="PTHR46378">
    <property type="entry name" value="STEROL REGULATORY ELEMENT-BINDING PROTEIN CLEAVAGE-ACTIVATING PROTEIN"/>
    <property type="match status" value="1"/>
</dbReference>
<dbReference type="InterPro" id="IPR036322">
    <property type="entry name" value="WD40_repeat_dom_sf"/>
</dbReference>
<evidence type="ECO:0000256" key="6">
    <source>
        <dbReference type="ARBA" id="ARBA00022548"/>
    </source>
</evidence>
<keyword evidence="7 21" id="KW-0853">WD repeat</keyword>
<evidence type="ECO:0000256" key="19">
    <source>
        <dbReference type="ARBA" id="ARBA00023329"/>
    </source>
</evidence>
<feature type="transmembrane region" description="Helical" evidence="23">
    <location>
        <begin position="141"/>
        <end position="159"/>
    </location>
</feature>
<feature type="region of interest" description="Disordered" evidence="22">
    <location>
        <begin position="328"/>
        <end position="361"/>
    </location>
</feature>
<gene>
    <name evidence="25" type="ORF">Celaphus_00010595</name>
</gene>
<reference evidence="25 26" key="1">
    <citation type="journal article" date="2018" name="Mol. Genet. Genomics">
        <title>The red deer Cervus elaphus genome CerEla1.0: sequencing, annotating, genes, and chromosomes.</title>
        <authorList>
            <person name="Bana N.A."/>
            <person name="Nyiri A."/>
            <person name="Nagy J."/>
            <person name="Frank K."/>
            <person name="Nagy T."/>
            <person name="Steger V."/>
            <person name="Schiller M."/>
            <person name="Lakatos P."/>
            <person name="Sugar L."/>
            <person name="Horn P."/>
            <person name="Barta E."/>
            <person name="Orosz L."/>
        </authorList>
    </citation>
    <scope>NUCLEOTIDE SEQUENCE [LARGE SCALE GENOMIC DNA]</scope>
    <source>
        <strain evidence="25">Hungarian</strain>
    </source>
</reference>
<feature type="transmembrane region" description="Helical" evidence="23">
    <location>
        <begin position="96"/>
        <end position="120"/>
    </location>
</feature>
<feature type="transmembrane region" description="Helical" evidence="23">
    <location>
        <begin position="58"/>
        <end position="84"/>
    </location>
</feature>
<name>A0A212C9C8_CEREH</name>
<evidence type="ECO:0000313" key="26">
    <source>
        <dbReference type="Proteomes" id="UP000242450"/>
    </source>
</evidence>
<keyword evidence="13" id="KW-0443">Lipid metabolism</keyword>
<feature type="region of interest" description="Disordered" evidence="22">
    <location>
        <begin position="486"/>
        <end position="510"/>
    </location>
</feature>
<comment type="function">
    <text evidence="20">Escort protein required for cholesterol as well as lipid homeostasis. Regulates export of the SCAP-SREBP complex from the endoplasmic reticulum to the Golgi upon low cholesterol, thereby regulating the processing of sterol regulatory element-binding proteins (SREBPs) SREBF1/SREBP1 and SREBF2/SREBP2. At high sterol concentrations, formation of a ternary complex with INSIG (INSIG1 or INSIG2) leads to mask the ER export signal in SCAP, promoting retention of the complex in the endoplasmic reticulum. Low sterol concentrations trigger release of INSIG, a conformational change in the SSD domain of SCAP, unmasking of the ER export signal, promoting recruitment into COPII-coated vesicles and transport of the SCAP-SREBP to the Golgi: in the Golgi, SREBPs are then processed, releasing the transcription factor fragment of SREBPs from the membrane, its import into the nucleus and up-regulation of LDLR, INSIG1 and the mevalonate pathway. Binds cholesterol via its SSD domain.</text>
</comment>
<keyword evidence="19" id="KW-0968">Cytoplasmic vesicle</keyword>
<evidence type="ECO:0000256" key="1">
    <source>
        <dbReference type="ARBA" id="ARBA00004477"/>
    </source>
</evidence>
<dbReference type="Pfam" id="PF12349">
    <property type="entry name" value="Sterol-sensing"/>
    <property type="match status" value="1"/>
</dbReference>
<dbReference type="Gene3D" id="2.130.10.10">
    <property type="entry name" value="YVTN repeat-like/Quinoprotein amine dehydrogenase"/>
    <property type="match status" value="1"/>
</dbReference>
<comment type="subcellular location">
    <subcellularLocation>
        <location evidence="2">Cytoplasmic vesicle</location>
        <location evidence="2">COPII-coated vesicle membrane</location>
        <topology evidence="2">Multi-pass membrane protein</topology>
    </subcellularLocation>
    <subcellularLocation>
        <location evidence="1">Endoplasmic reticulum membrane</location>
        <topology evidence="1">Multi-pass membrane protein</topology>
    </subcellularLocation>
    <subcellularLocation>
        <location evidence="3">Golgi apparatus membrane</location>
        <topology evidence="3">Multi-pass membrane protein</topology>
    </subcellularLocation>
</comment>
<keyword evidence="16" id="KW-1207">Sterol metabolism</keyword>
<comment type="caution">
    <text evidence="25">The sequence shown here is derived from an EMBL/GenBank/DDBJ whole genome shotgun (WGS) entry which is preliminary data.</text>
</comment>
<dbReference type="PROSITE" id="PS50294">
    <property type="entry name" value="WD_REPEATS_REGION"/>
    <property type="match status" value="1"/>
</dbReference>
<dbReference type="InterPro" id="IPR019775">
    <property type="entry name" value="WD40_repeat_CS"/>
</dbReference>
<keyword evidence="8 23" id="KW-0812">Transmembrane</keyword>
<feature type="repeat" description="WD" evidence="21">
    <location>
        <begin position="898"/>
        <end position="937"/>
    </location>
</feature>
<evidence type="ECO:0000256" key="14">
    <source>
        <dbReference type="ARBA" id="ARBA00023121"/>
    </source>
</evidence>
<evidence type="ECO:0000256" key="8">
    <source>
        <dbReference type="ARBA" id="ARBA00022692"/>
    </source>
</evidence>
<dbReference type="InterPro" id="IPR001680">
    <property type="entry name" value="WD40_rpt"/>
</dbReference>
<keyword evidence="10" id="KW-0256">Endoplasmic reticulum</keyword>
<evidence type="ECO:0000256" key="2">
    <source>
        <dbReference type="ARBA" id="ARBA00004557"/>
    </source>
</evidence>
<dbReference type="Proteomes" id="UP000242450">
    <property type="component" value="Chromosome 24"/>
</dbReference>
<protein>
    <recommendedName>
        <fullName evidence="5">Sterol regulatory element-binding protein cleavage-activating protein</fullName>
    </recommendedName>
</protein>
<feature type="domain" description="SSD" evidence="24">
    <location>
        <begin position="29"/>
        <end position="187"/>
    </location>
</feature>
<evidence type="ECO:0000259" key="24">
    <source>
        <dbReference type="PROSITE" id="PS50156"/>
    </source>
</evidence>
<feature type="transmembrane region" description="Helical" evidence="23">
    <location>
        <begin position="25"/>
        <end position="46"/>
    </location>
</feature>
<dbReference type="FunFam" id="2.130.10.10:FF:000209">
    <property type="entry name" value="sterol regulatory element-binding protein cleavage-activating protein-like"/>
    <property type="match status" value="1"/>
</dbReference>
<keyword evidence="14" id="KW-0446">Lipid-binding</keyword>
<feature type="repeat" description="WD" evidence="21">
    <location>
        <begin position="857"/>
        <end position="897"/>
    </location>
</feature>
<evidence type="ECO:0000256" key="23">
    <source>
        <dbReference type="SAM" id="Phobius"/>
    </source>
</evidence>
<evidence type="ECO:0000256" key="22">
    <source>
        <dbReference type="SAM" id="MobiDB-lite"/>
    </source>
</evidence>
<keyword evidence="6" id="KW-0153">Cholesterol metabolism</keyword>
<dbReference type="InterPro" id="IPR057042">
    <property type="entry name" value="Beta-prop_SCAP"/>
</dbReference>
<keyword evidence="17" id="KW-0325">Glycoprotein</keyword>
<dbReference type="GO" id="GO:0032936">
    <property type="term" value="C:SREBP-SCAP complex"/>
    <property type="evidence" value="ECO:0007669"/>
    <property type="project" value="TreeGrafter"/>
</dbReference>
<dbReference type="GO" id="GO:0005789">
    <property type="term" value="C:endoplasmic reticulum membrane"/>
    <property type="evidence" value="ECO:0007669"/>
    <property type="project" value="UniProtKB-SubCell"/>
</dbReference>
<evidence type="ECO:0000256" key="15">
    <source>
        <dbReference type="ARBA" id="ARBA00023136"/>
    </source>
</evidence>
<evidence type="ECO:0000256" key="11">
    <source>
        <dbReference type="ARBA" id="ARBA00022989"/>
    </source>
</evidence>
<comment type="similarity">
    <text evidence="4">Belongs to the WD repeat SCAP family.</text>
</comment>
<keyword evidence="11 23" id="KW-1133">Transmembrane helix</keyword>
<evidence type="ECO:0000256" key="9">
    <source>
        <dbReference type="ARBA" id="ARBA00022737"/>
    </source>
</evidence>
<dbReference type="AlphaFoldDB" id="A0A212C9C8"/>
<evidence type="ECO:0000256" key="18">
    <source>
        <dbReference type="ARBA" id="ARBA00023221"/>
    </source>
</evidence>
<feature type="region of interest" description="Disordered" evidence="22">
    <location>
        <begin position="577"/>
        <end position="647"/>
    </location>
</feature>
<proteinExistence type="inferred from homology"/>
<dbReference type="InterPro" id="IPR030225">
    <property type="entry name" value="SCAP"/>
</dbReference>
<dbReference type="GO" id="GO:0008203">
    <property type="term" value="P:cholesterol metabolic process"/>
    <property type="evidence" value="ECO:0007669"/>
    <property type="project" value="UniProtKB-KW"/>
</dbReference>
<evidence type="ECO:0000256" key="3">
    <source>
        <dbReference type="ARBA" id="ARBA00004653"/>
    </source>
</evidence>
<dbReference type="GO" id="GO:0032934">
    <property type="term" value="F:sterol binding"/>
    <property type="evidence" value="ECO:0007669"/>
    <property type="project" value="InterPro"/>
</dbReference>
<keyword evidence="9" id="KW-0677">Repeat</keyword>
<dbReference type="PANTHER" id="PTHR46378:SF1">
    <property type="entry name" value="STEROL REGULATORY ELEMENT-BINDING PROTEIN CLEAVAGE-ACTIVATING PROTEIN"/>
    <property type="match status" value="1"/>
</dbReference>
<evidence type="ECO:0000256" key="5">
    <source>
        <dbReference type="ARBA" id="ARBA00019541"/>
    </source>
</evidence>
<keyword evidence="15 23" id="KW-0472">Membrane</keyword>
<accession>A0A212C9C8</accession>
<dbReference type="InterPro" id="IPR000731">
    <property type="entry name" value="SSD"/>
</dbReference>
<dbReference type="SUPFAM" id="SSF50978">
    <property type="entry name" value="WD40 repeat-like"/>
    <property type="match status" value="1"/>
</dbReference>
<dbReference type="EMBL" id="MKHE01000024">
    <property type="protein sequence ID" value="OWK02598.1"/>
    <property type="molecule type" value="Genomic_DNA"/>
</dbReference>
<evidence type="ECO:0000256" key="13">
    <source>
        <dbReference type="ARBA" id="ARBA00023098"/>
    </source>
</evidence>
<dbReference type="GO" id="GO:0032933">
    <property type="term" value="P:SREBP signaling pathway"/>
    <property type="evidence" value="ECO:0007669"/>
    <property type="project" value="InterPro"/>
</dbReference>
<evidence type="ECO:0000256" key="16">
    <source>
        <dbReference type="ARBA" id="ARBA00023166"/>
    </source>
</evidence>
<keyword evidence="12" id="KW-0333">Golgi apparatus</keyword>
<dbReference type="GO" id="GO:0000139">
    <property type="term" value="C:Golgi membrane"/>
    <property type="evidence" value="ECO:0007669"/>
    <property type="project" value="UniProtKB-SubCell"/>
</dbReference>
<evidence type="ECO:0000256" key="7">
    <source>
        <dbReference type="ARBA" id="ARBA00022574"/>
    </source>
</evidence>
<dbReference type="GO" id="GO:0045540">
    <property type="term" value="P:regulation of cholesterol biosynthetic process"/>
    <property type="evidence" value="ECO:0007669"/>
    <property type="project" value="TreeGrafter"/>
</dbReference>
<dbReference type="Pfam" id="PF24017">
    <property type="entry name" value="Beta-prop_SCAP"/>
    <property type="match status" value="1"/>
</dbReference>
<dbReference type="PROSITE" id="PS50082">
    <property type="entry name" value="WD_REPEATS_2"/>
    <property type="match status" value="2"/>
</dbReference>
<dbReference type="InterPro" id="IPR015943">
    <property type="entry name" value="WD40/YVTN_repeat-like_dom_sf"/>
</dbReference>
<keyword evidence="18" id="KW-0753">Steroid metabolism</keyword>
<keyword evidence="26" id="KW-1185">Reference proteome</keyword>
<sequence>MLLHPSPNCSLRAESLVHVHFKEEIGIAELIPLVTTYIILFAYIYFSTRKIDMVKSKWGLALAAVVTVLSSLLMSVGLCTLFGLTPTLNGGEIFPYLVVVIGLENVLVLTKSVVSTPVDLEVKLRIAQGLSSESWSIMKNMATELGIVLIGYFTLVPAIQEFCLFAVVGLVSDFFLQMLFFTTVLSIDIRRMELADLNKRLPPEACLPPAKPVGRPTRFERQPTVRPSMPHTITLQPSSFRNLRLPKRLRVIYFLARTRLAQRLIMAGTVVWIGILVYTDPAGLRTCLAAQVTEQSPLGEGGLAPLPVPGGVLPASRPDPAFSIFPPDASKLPENHTLPGEPPEPGGPAEGIHDSPAPEVTWGPEDEELWRKLSFRHWPTLFSYYNITLAKRYVSLLPVIPVTLRLNPREALEGRHPQDGRSAWPPPQPGQGGVAALGLASGIVLVLLLLCLYRVAARRGARPAAAGGAALRRLWLRAPRDGDCSPGAARAPHGECGRGRGRRGPTRAAASAHVHATLPQDIECLASDGMLLVSCCLAGHVCVWDAQTGDCLTRIPHPGQRRDSGVGSGLETQETWERLSDGGKGGPEEPGDSPPLRHRPRGPPPPALFGDQPDLTCLIDTNFSARSQLPEPAQPEPRYRAGRRAQDSAGYDFSRLVQRVYQEEGMAPVHTPALRPPSPGPTFPLAPEEEAGFPTEKSCPSLAWAPSADGSIWSLELQGSLIVVGRSSGRLEVWDAIEGILRCSSEEVSSGITALVFLDKRIVAARLNGSLDFFSLETHTALSPLQFRGAPGRGSSPASPVYSSSDKVACHLTHTVPCAHQKPITALKAAAGRLVTGSQDHTLRVFRLEDSCCLFTLQGHSGAITTVYIDQTMVLASGGQDGAICLWDVLTGSRVSHMFAHRGDVTSLTCTTSCVISSGLDDLISIWDRSTGIKLYSIQQDLGCGASLGVISDNLLVTGGQGCVSFWDLNYGDLLQTVYLGKNSEAQPARQILVLDNAAIVCNFGSELSLVYVPSVLEKLD</sequence>
<dbReference type="PROSITE" id="PS00678">
    <property type="entry name" value="WD_REPEATS_1"/>
    <property type="match status" value="1"/>
</dbReference>
<dbReference type="SMART" id="SM00320">
    <property type="entry name" value="WD40"/>
    <property type="match status" value="6"/>
</dbReference>
<evidence type="ECO:0000256" key="10">
    <source>
        <dbReference type="ARBA" id="ARBA00022824"/>
    </source>
</evidence>
<dbReference type="SUPFAM" id="SSF82866">
    <property type="entry name" value="Multidrug efflux transporter AcrB transmembrane domain"/>
    <property type="match status" value="1"/>
</dbReference>
<organism evidence="25 26">
    <name type="scientific">Cervus elaphus hippelaphus</name>
    <name type="common">European red deer</name>
    <dbReference type="NCBI Taxonomy" id="46360"/>
    <lineage>
        <taxon>Eukaryota</taxon>
        <taxon>Metazoa</taxon>
        <taxon>Chordata</taxon>
        <taxon>Craniata</taxon>
        <taxon>Vertebrata</taxon>
        <taxon>Euteleostomi</taxon>
        <taxon>Mammalia</taxon>
        <taxon>Eutheria</taxon>
        <taxon>Laurasiatheria</taxon>
        <taxon>Artiodactyla</taxon>
        <taxon>Ruminantia</taxon>
        <taxon>Pecora</taxon>
        <taxon>Cervidae</taxon>
        <taxon>Cervinae</taxon>
        <taxon>Cervus</taxon>
    </lineage>
</organism>
<evidence type="ECO:0000256" key="4">
    <source>
        <dbReference type="ARBA" id="ARBA00007410"/>
    </source>
</evidence>
<dbReference type="GO" id="GO:0012507">
    <property type="term" value="C:ER to Golgi transport vesicle membrane"/>
    <property type="evidence" value="ECO:0007669"/>
    <property type="project" value="UniProtKB-SubCell"/>
</dbReference>
<evidence type="ECO:0000256" key="17">
    <source>
        <dbReference type="ARBA" id="ARBA00023180"/>
    </source>
</evidence>
<evidence type="ECO:0000256" key="12">
    <source>
        <dbReference type="ARBA" id="ARBA00023034"/>
    </source>
</evidence>
<dbReference type="PROSITE" id="PS50156">
    <property type="entry name" value="SSD"/>
    <property type="match status" value="1"/>
</dbReference>